<comment type="caution">
    <text evidence="1">The sequence shown here is derived from an EMBL/GenBank/DDBJ whole genome shotgun (WGS) entry which is preliminary data.</text>
</comment>
<dbReference type="AlphaFoldDB" id="X1VEG2"/>
<feature type="non-terminal residue" evidence="1">
    <location>
        <position position="105"/>
    </location>
</feature>
<name>X1VEG2_9ZZZZ</name>
<accession>X1VEG2</accession>
<evidence type="ECO:0000313" key="1">
    <source>
        <dbReference type="EMBL" id="GAJ16137.1"/>
    </source>
</evidence>
<protein>
    <submittedName>
        <fullName evidence="1">Uncharacterized protein</fullName>
    </submittedName>
</protein>
<reference evidence="1" key="1">
    <citation type="journal article" date="2014" name="Front. Microbiol.">
        <title>High frequency of phylogenetically diverse reductive dehalogenase-homologous genes in deep subseafloor sedimentary metagenomes.</title>
        <authorList>
            <person name="Kawai M."/>
            <person name="Futagami T."/>
            <person name="Toyoda A."/>
            <person name="Takaki Y."/>
            <person name="Nishi S."/>
            <person name="Hori S."/>
            <person name="Arai W."/>
            <person name="Tsubouchi T."/>
            <person name="Morono Y."/>
            <person name="Uchiyama I."/>
            <person name="Ito T."/>
            <person name="Fujiyama A."/>
            <person name="Inagaki F."/>
            <person name="Takami H."/>
        </authorList>
    </citation>
    <scope>NUCLEOTIDE SEQUENCE</scope>
    <source>
        <strain evidence="1">Expedition CK06-06</strain>
    </source>
</reference>
<gene>
    <name evidence="1" type="ORF">S12H4_42900</name>
</gene>
<organism evidence="1">
    <name type="scientific">marine sediment metagenome</name>
    <dbReference type="NCBI Taxonomy" id="412755"/>
    <lineage>
        <taxon>unclassified sequences</taxon>
        <taxon>metagenomes</taxon>
        <taxon>ecological metagenomes</taxon>
    </lineage>
</organism>
<sequence length="105" mass="11664">MNQQIWPSQLTVSLIRGSVSWNLPESILYTPGDTIAITLTITNPTEERRIYGLPWALIRSGVIVSVGLVTVDDISSWWIDGGESEEISFELSPEITDAYLNISLL</sequence>
<dbReference type="EMBL" id="BARW01026286">
    <property type="protein sequence ID" value="GAJ16137.1"/>
    <property type="molecule type" value="Genomic_DNA"/>
</dbReference>
<proteinExistence type="predicted"/>